<protein>
    <recommendedName>
        <fullName evidence="3">F-box domain-containing protein</fullName>
    </recommendedName>
</protein>
<dbReference type="Proteomes" id="UP000807353">
    <property type="component" value="Unassembled WGS sequence"/>
</dbReference>
<comment type="caution">
    <text evidence="1">The sequence shown here is derived from an EMBL/GenBank/DDBJ whole genome shotgun (WGS) entry which is preliminary data.</text>
</comment>
<keyword evidence="2" id="KW-1185">Reference proteome</keyword>
<evidence type="ECO:0000313" key="2">
    <source>
        <dbReference type="Proteomes" id="UP000807353"/>
    </source>
</evidence>
<dbReference type="Gene3D" id="3.80.10.10">
    <property type="entry name" value="Ribonuclease Inhibitor"/>
    <property type="match status" value="1"/>
</dbReference>
<gene>
    <name evidence="1" type="ORF">BDZ94DRAFT_1318511</name>
</gene>
<dbReference type="EMBL" id="MU150236">
    <property type="protein sequence ID" value="KAF9467520.1"/>
    <property type="molecule type" value="Genomic_DNA"/>
</dbReference>
<organism evidence="1 2">
    <name type="scientific">Collybia nuda</name>
    <dbReference type="NCBI Taxonomy" id="64659"/>
    <lineage>
        <taxon>Eukaryota</taxon>
        <taxon>Fungi</taxon>
        <taxon>Dikarya</taxon>
        <taxon>Basidiomycota</taxon>
        <taxon>Agaricomycotina</taxon>
        <taxon>Agaricomycetes</taxon>
        <taxon>Agaricomycetidae</taxon>
        <taxon>Agaricales</taxon>
        <taxon>Tricholomatineae</taxon>
        <taxon>Clitocybaceae</taxon>
        <taxon>Collybia</taxon>
    </lineage>
</organism>
<proteinExistence type="predicted"/>
<dbReference type="OrthoDB" id="3139566at2759"/>
<evidence type="ECO:0008006" key="3">
    <source>
        <dbReference type="Google" id="ProtNLM"/>
    </source>
</evidence>
<dbReference type="AlphaFoldDB" id="A0A9P5YF39"/>
<accession>A0A9P5YF39</accession>
<evidence type="ECO:0000313" key="1">
    <source>
        <dbReference type="EMBL" id="KAF9467520.1"/>
    </source>
</evidence>
<reference evidence="1" key="1">
    <citation type="submission" date="2020-11" db="EMBL/GenBank/DDBJ databases">
        <authorList>
            <consortium name="DOE Joint Genome Institute"/>
            <person name="Ahrendt S."/>
            <person name="Riley R."/>
            <person name="Andreopoulos W."/>
            <person name="Labutti K."/>
            <person name="Pangilinan J."/>
            <person name="Ruiz-Duenas F.J."/>
            <person name="Barrasa J.M."/>
            <person name="Sanchez-Garcia M."/>
            <person name="Camarero S."/>
            <person name="Miyauchi S."/>
            <person name="Serrano A."/>
            <person name="Linde D."/>
            <person name="Babiker R."/>
            <person name="Drula E."/>
            <person name="Ayuso-Fernandez I."/>
            <person name="Pacheco R."/>
            <person name="Padilla G."/>
            <person name="Ferreira P."/>
            <person name="Barriuso J."/>
            <person name="Kellner H."/>
            <person name="Castanera R."/>
            <person name="Alfaro M."/>
            <person name="Ramirez L."/>
            <person name="Pisabarro A.G."/>
            <person name="Kuo A."/>
            <person name="Tritt A."/>
            <person name="Lipzen A."/>
            <person name="He G."/>
            <person name="Yan M."/>
            <person name="Ng V."/>
            <person name="Cullen D."/>
            <person name="Martin F."/>
            <person name="Rosso M.-N."/>
            <person name="Henrissat B."/>
            <person name="Hibbett D."/>
            <person name="Martinez A.T."/>
            <person name="Grigoriev I.V."/>
        </authorList>
    </citation>
    <scope>NUCLEOTIDE SEQUENCE</scope>
    <source>
        <strain evidence="1">CBS 247.69</strain>
    </source>
</reference>
<dbReference type="SUPFAM" id="SSF52047">
    <property type="entry name" value="RNI-like"/>
    <property type="match status" value="1"/>
</dbReference>
<dbReference type="InterPro" id="IPR032675">
    <property type="entry name" value="LRR_dom_sf"/>
</dbReference>
<name>A0A9P5YF39_9AGAR</name>
<sequence length="497" mass="56068">MAFCKRCGFSDVSDELEGPKSDPRQQLAEVEDEILHLETQLRKRLDQRQALKQLINAQSSPLLRLPFDVLSEISLIMFPELDISAYDSTTPLLLGSICKTWRDLAWATPRLWSTILVKVKNPENYYHPPKVNLLEEWLLRSRELPVSIHLALTKPRKPRDATIMWQIMSLIARCSERWQHINLDIPYFFNKDFCPVPKGYSQLQSLRVSGLVWNFPQDLDPFEAAPVLREVSLQNYMGGLFPASSISHLTVESVSIHECLMLLQRHPNLVNCTFGSISTFDFNSTPLPTTVDALSLEFLKLSFTHMGAEAASLLLDKLFVPSLCDLTLSVYKDVSPIDNLVSLVQRSSCRLTRLGLLYMNISDTQLVEGLAVLPSLRELELRVAAFGTRIIKQLTLDSNQDPSVPVFLPNLKMLSLTLGDQNTIDSIALVAMVRSRWRRQESAGDAEVNNGSRAESIARLEAFNITAIDCDSLNDPVILGQLQELEDDGLRMVLQIH</sequence>